<keyword evidence="3" id="KW-1185">Reference proteome</keyword>
<keyword evidence="1" id="KW-0175">Coiled coil</keyword>
<dbReference type="EMBL" id="JAUSUD010000007">
    <property type="protein sequence ID" value="MDQ0230660.1"/>
    <property type="molecule type" value="Genomic_DNA"/>
</dbReference>
<feature type="coiled-coil region" evidence="1">
    <location>
        <begin position="45"/>
        <end position="83"/>
    </location>
</feature>
<gene>
    <name evidence="2" type="ORF">J2S19_001916</name>
</gene>
<comment type="caution">
    <text evidence="2">The sequence shown here is derived from an EMBL/GenBank/DDBJ whole genome shotgun (WGS) entry which is preliminary data.</text>
</comment>
<dbReference type="RefSeq" id="WP_307340352.1">
    <property type="nucleotide sequence ID" value="NZ_JAUSUD010000007.1"/>
</dbReference>
<protein>
    <submittedName>
        <fullName evidence="2">Methyl-accepting chemotaxis protein</fullName>
    </submittedName>
</protein>
<dbReference type="Pfam" id="PF17279">
    <property type="entry name" value="DUF5344"/>
    <property type="match status" value="1"/>
</dbReference>
<dbReference type="InterPro" id="IPR046318">
    <property type="entry name" value="DUF5344"/>
</dbReference>
<name>A0ABT9ZHH8_9BACI</name>
<evidence type="ECO:0000256" key="1">
    <source>
        <dbReference type="SAM" id="Coils"/>
    </source>
</evidence>
<dbReference type="Proteomes" id="UP001234495">
    <property type="component" value="Unassembled WGS sequence"/>
</dbReference>
<proteinExistence type="predicted"/>
<accession>A0ABT9ZHH8</accession>
<reference evidence="2 3" key="1">
    <citation type="submission" date="2023-07" db="EMBL/GenBank/DDBJ databases">
        <title>Genomic Encyclopedia of Type Strains, Phase IV (KMG-IV): sequencing the most valuable type-strain genomes for metagenomic binning, comparative biology and taxonomic classification.</title>
        <authorList>
            <person name="Goeker M."/>
        </authorList>
    </citation>
    <scope>NUCLEOTIDE SEQUENCE [LARGE SCALE GENOMIC DNA]</scope>
    <source>
        <strain evidence="2 3">DSM 29005</strain>
    </source>
</reference>
<organism evidence="2 3">
    <name type="scientific">Metabacillus malikii</name>
    <dbReference type="NCBI Taxonomy" id="1504265"/>
    <lineage>
        <taxon>Bacteria</taxon>
        <taxon>Bacillati</taxon>
        <taxon>Bacillota</taxon>
        <taxon>Bacilli</taxon>
        <taxon>Bacillales</taxon>
        <taxon>Bacillaceae</taxon>
        <taxon>Metabacillus</taxon>
    </lineage>
</organism>
<evidence type="ECO:0000313" key="2">
    <source>
        <dbReference type="EMBL" id="MDQ0230660.1"/>
    </source>
</evidence>
<evidence type="ECO:0000313" key="3">
    <source>
        <dbReference type="Proteomes" id="UP001234495"/>
    </source>
</evidence>
<sequence length="91" mass="10260">MSQEIHIKYGEVEEAISKIDRTADSFATTLESISGSNELQVVEKLNELSQLLMEVSDAYKQILEDNNQSVRTALEEMKQVDENLSKTIKAI</sequence>